<reference evidence="1" key="1">
    <citation type="journal article" date="2017" name="Nature">
        <title>The sunflower genome provides insights into oil metabolism, flowering and Asterid evolution.</title>
        <authorList>
            <person name="Badouin H."/>
            <person name="Gouzy J."/>
            <person name="Grassa C.J."/>
            <person name="Murat F."/>
            <person name="Staton S.E."/>
            <person name="Cottret L."/>
            <person name="Lelandais-Briere C."/>
            <person name="Owens G.L."/>
            <person name="Carrere S."/>
            <person name="Mayjonade B."/>
            <person name="Legrand L."/>
            <person name="Gill N."/>
            <person name="Kane N.C."/>
            <person name="Bowers J.E."/>
            <person name="Hubner S."/>
            <person name="Bellec A."/>
            <person name="Berard A."/>
            <person name="Berges H."/>
            <person name="Blanchet N."/>
            <person name="Boniface M.C."/>
            <person name="Brunel D."/>
            <person name="Catrice O."/>
            <person name="Chaidir N."/>
            <person name="Claudel C."/>
            <person name="Donnadieu C."/>
            <person name="Faraut T."/>
            <person name="Fievet G."/>
            <person name="Helmstetter N."/>
            <person name="King M."/>
            <person name="Knapp S.J."/>
            <person name="Lai Z."/>
            <person name="Le Paslier M.C."/>
            <person name="Lippi Y."/>
            <person name="Lorenzon L."/>
            <person name="Mandel J.R."/>
            <person name="Marage G."/>
            <person name="Marchand G."/>
            <person name="Marquand E."/>
            <person name="Bret-Mestries E."/>
            <person name="Morien E."/>
            <person name="Nambeesan S."/>
            <person name="Nguyen T."/>
            <person name="Pegot-Espagnet P."/>
            <person name="Pouilly N."/>
            <person name="Raftis F."/>
            <person name="Sallet E."/>
            <person name="Schiex T."/>
            <person name="Thomas J."/>
            <person name="Vandecasteele C."/>
            <person name="Vares D."/>
            <person name="Vear F."/>
            <person name="Vautrin S."/>
            <person name="Crespi M."/>
            <person name="Mangin B."/>
            <person name="Burke J.M."/>
            <person name="Salse J."/>
            <person name="Munos S."/>
            <person name="Vincourt P."/>
            <person name="Rieseberg L.H."/>
            <person name="Langlade N.B."/>
        </authorList>
    </citation>
    <scope>NUCLEOTIDE SEQUENCE</scope>
    <source>
        <tissue evidence="1">Leaves</tissue>
    </source>
</reference>
<dbReference type="EMBL" id="MNCJ02000326">
    <property type="protein sequence ID" value="KAF5779969.1"/>
    <property type="molecule type" value="Genomic_DNA"/>
</dbReference>
<gene>
    <name evidence="1" type="ORF">HanXRQr2_Chr11g0466781</name>
</gene>
<dbReference type="Proteomes" id="UP000215914">
    <property type="component" value="Unassembled WGS sequence"/>
</dbReference>
<organism evidence="1 2">
    <name type="scientific">Helianthus annuus</name>
    <name type="common">Common sunflower</name>
    <dbReference type="NCBI Taxonomy" id="4232"/>
    <lineage>
        <taxon>Eukaryota</taxon>
        <taxon>Viridiplantae</taxon>
        <taxon>Streptophyta</taxon>
        <taxon>Embryophyta</taxon>
        <taxon>Tracheophyta</taxon>
        <taxon>Spermatophyta</taxon>
        <taxon>Magnoliopsida</taxon>
        <taxon>eudicotyledons</taxon>
        <taxon>Gunneridae</taxon>
        <taxon>Pentapetalae</taxon>
        <taxon>asterids</taxon>
        <taxon>campanulids</taxon>
        <taxon>Asterales</taxon>
        <taxon>Asteraceae</taxon>
        <taxon>Asteroideae</taxon>
        <taxon>Heliantheae alliance</taxon>
        <taxon>Heliantheae</taxon>
        <taxon>Helianthus</taxon>
    </lineage>
</organism>
<keyword evidence="2" id="KW-1185">Reference proteome</keyword>
<protein>
    <submittedName>
        <fullName evidence="1">Uncharacterized protein</fullName>
    </submittedName>
</protein>
<sequence>MVFVQNTIQNLFILNQHVNKTSLSFNFSHVKFKIIYNKKKCTGKYNDLTPTHSILINYLWQESKKLDHMCYKNRKSRTKKNKNNIMFIQWRSLRFLTEGRKSIYPKISIEAGGRKRMYPKISIRKLHT</sequence>
<comment type="caution">
    <text evidence="1">The sequence shown here is derived from an EMBL/GenBank/DDBJ whole genome shotgun (WGS) entry which is preliminary data.</text>
</comment>
<proteinExistence type="predicted"/>
<dbReference type="Gramene" id="mRNA:HanXRQr2_Chr11g0466781">
    <property type="protein sequence ID" value="CDS:HanXRQr2_Chr11g0466781.1"/>
    <property type="gene ID" value="HanXRQr2_Chr11g0466781"/>
</dbReference>
<dbReference type="AlphaFoldDB" id="A0A9K3HK96"/>
<evidence type="ECO:0000313" key="1">
    <source>
        <dbReference type="EMBL" id="KAF5779969.1"/>
    </source>
</evidence>
<name>A0A9K3HK96_HELAN</name>
<accession>A0A9K3HK96</accession>
<evidence type="ECO:0000313" key="2">
    <source>
        <dbReference type="Proteomes" id="UP000215914"/>
    </source>
</evidence>
<reference evidence="1" key="2">
    <citation type="submission" date="2020-06" db="EMBL/GenBank/DDBJ databases">
        <title>Helianthus annuus Genome sequencing and assembly Release 2.</title>
        <authorList>
            <person name="Gouzy J."/>
            <person name="Langlade N."/>
            <person name="Munos S."/>
        </authorList>
    </citation>
    <scope>NUCLEOTIDE SEQUENCE</scope>
    <source>
        <tissue evidence="1">Leaves</tissue>
    </source>
</reference>